<dbReference type="RefSeq" id="WP_289953754.1">
    <property type="nucleotide sequence ID" value="NZ_JAUEMJ010000001.1"/>
</dbReference>
<dbReference type="EMBL" id="JAUEMJ010000001">
    <property type="protein sequence ID" value="MDN3238155.1"/>
    <property type="molecule type" value="Genomic_DNA"/>
</dbReference>
<dbReference type="Pfam" id="PF06983">
    <property type="entry name" value="3-dmu-9_3-mt"/>
    <property type="match status" value="1"/>
</dbReference>
<proteinExistence type="predicted"/>
<dbReference type="InterPro" id="IPR029068">
    <property type="entry name" value="Glyas_Bleomycin-R_OHBP_Dase"/>
</dbReference>
<dbReference type="PANTHER" id="PTHR33990">
    <property type="entry name" value="PROTEIN YJDN-RELATED"/>
    <property type="match status" value="1"/>
</dbReference>
<dbReference type="PANTHER" id="PTHR33990:SF2">
    <property type="entry name" value="PHNB-LIKE DOMAIN-CONTAINING PROTEIN"/>
    <property type="match status" value="1"/>
</dbReference>
<evidence type="ECO:0000313" key="3">
    <source>
        <dbReference type="Proteomes" id="UP001171902"/>
    </source>
</evidence>
<name>A0ABT7YHR9_9ACTN</name>
<evidence type="ECO:0000259" key="1">
    <source>
        <dbReference type="Pfam" id="PF06983"/>
    </source>
</evidence>
<feature type="domain" description="PhnB-like" evidence="1">
    <location>
        <begin position="3"/>
        <end position="116"/>
    </location>
</feature>
<comment type="caution">
    <text evidence="2">The sequence shown here is derived from an EMBL/GenBank/DDBJ whole genome shotgun (WGS) entry which is preliminary data.</text>
</comment>
<accession>A0ABT7YHR9</accession>
<dbReference type="InterPro" id="IPR028973">
    <property type="entry name" value="PhnB-like"/>
</dbReference>
<evidence type="ECO:0000313" key="2">
    <source>
        <dbReference type="EMBL" id="MDN3238155.1"/>
    </source>
</evidence>
<dbReference type="InterPro" id="IPR009725">
    <property type="entry name" value="3_dmu_93_MTrfase"/>
</dbReference>
<protein>
    <submittedName>
        <fullName evidence="2">VOC family protein</fullName>
    </submittedName>
</protein>
<gene>
    <name evidence="2" type="ORF">QWI33_00320</name>
</gene>
<sequence length="158" mass="17564">MTEVHPFLWFDDQAEAAANHYTSIFDDGRITRIKKNGSAGPGEPGTVLTVDFELAGLRFTALNAGPQFPFTEAVSIMVTVDTQEELDRYWAALIADGGEPGPCGWLKDKFGLSWQIFPKLWWELRYDGEPAKSEAIMAAMLKMGKIESSVIQEVYDNA</sequence>
<reference evidence="2" key="1">
    <citation type="submission" date="2023-06" db="EMBL/GenBank/DDBJ databases">
        <title>Gycomyces niveus sp.nov., a novel actinomycete isolated from soil in Shouguang.</title>
        <authorList>
            <person name="Yang X."/>
            <person name="Zhao J."/>
        </authorList>
    </citation>
    <scope>NUCLEOTIDE SEQUENCE</scope>
    <source>
        <strain evidence="2">NEAU C2</strain>
    </source>
</reference>
<keyword evidence="3" id="KW-1185">Reference proteome</keyword>
<dbReference type="CDD" id="cd06588">
    <property type="entry name" value="PhnB_like"/>
    <property type="match status" value="1"/>
</dbReference>
<organism evidence="2 3">
    <name type="scientific">Glycomyces tritici</name>
    <dbReference type="NCBI Taxonomy" id="2665176"/>
    <lineage>
        <taxon>Bacteria</taxon>
        <taxon>Bacillati</taxon>
        <taxon>Actinomycetota</taxon>
        <taxon>Actinomycetes</taxon>
        <taxon>Glycomycetales</taxon>
        <taxon>Glycomycetaceae</taxon>
        <taxon>Glycomyces</taxon>
    </lineage>
</organism>
<dbReference type="Proteomes" id="UP001171902">
    <property type="component" value="Unassembled WGS sequence"/>
</dbReference>
<dbReference type="Gene3D" id="3.10.180.10">
    <property type="entry name" value="2,3-Dihydroxybiphenyl 1,2-Dioxygenase, domain 1"/>
    <property type="match status" value="1"/>
</dbReference>
<dbReference type="SUPFAM" id="SSF54593">
    <property type="entry name" value="Glyoxalase/Bleomycin resistance protein/Dihydroxybiphenyl dioxygenase"/>
    <property type="match status" value="1"/>
</dbReference>
<dbReference type="PIRSF" id="PIRSF021700">
    <property type="entry name" value="3_dmu_93_MTrfase"/>
    <property type="match status" value="1"/>
</dbReference>